<reference evidence="2 3" key="1">
    <citation type="journal article" date="2019" name="Commun. Biol.">
        <title>The bagworm genome reveals a unique fibroin gene that provides high tensile strength.</title>
        <authorList>
            <person name="Kono N."/>
            <person name="Nakamura H."/>
            <person name="Ohtoshi R."/>
            <person name="Tomita M."/>
            <person name="Numata K."/>
            <person name="Arakawa K."/>
        </authorList>
    </citation>
    <scope>NUCLEOTIDE SEQUENCE [LARGE SCALE GENOMIC DNA]</scope>
</reference>
<dbReference type="OrthoDB" id="6931130at2759"/>
<evidence type="ECO:0000313" key="3">
    <source>
        <dbReference type="Proteomes" id="UP000299102"/>
    </source>
</evidence>
<evidence type="ECO:0000256" key="1">
    <source>
        <dbReference type="SAM" id="MobiDB-lite"/>
    </source>
</evidence>
<dbReference type="AlphaFoldDB" id="A0A4C1VQF1"/>
<protein>
    <submittedName>
        <fullName evidence="2">Uncharacterized protein</fullName>
    </submittedName>
</protein>
<organism evidence="2 3">
    <name type="scientific">Eumeta variegata</name>
    <name type="common">Bagworm moth</name>
    <name type="synonym">Eumeta japonica</name>
    <dbReference type="NCBI Taxonomy" id="151549"/>
    <lineage>
        <taxon>Eukaryota</taxon>
        <taxon>Metazoa</taxon>
        <taxon>Ecdysozoa</taxon>
        <taxon>Arthropoda</taxon>
        <taxon>Hexapoda</taxon>
        <taxon>Insecta</taxon>
        <taxon>Pterygota</taxon>
        <taxon>Neoptera</taxon>
        <taxon>Endopterygota</taxon>
        <taxon>Lepidoptera</taxon>
        <taxon>Glossata</taxon>
        <taxon>Ditrysia</taxon>
        <taxon>Tineoidea</taxon>
        <taxon>Psychidae</taxon>
        <taxon>Oiketicinae</taxon>
        <taxon>Eumeta</taxon>
    </lineage>
</organism>
<accession>A0A4C1VQF1</accession>
<evidence type="ECO:0000313" key="2">
    <source>
        <dbReference type="EMBL" id="GBP41358.1"/>
    </source>
</evidence>
<gene>
    <name evidence="2" type="ORF">EVAR_84701_1</name>
</gene>
<sequence length="195" mass="21522">MSVGGGGSETKMGLGSILKARSEFRLPSIDTKDEEVHSMFTTTELRSLTRWARITSLCAAAVSLLLGRIGRWSGRDIDALQGERLGRSCLSVARFPLSLARSAQAECDNESCFFACSCTWNRSASSSAAAAGAGALSDNEAHLHIPHAAPAPPRRATRPIRPDKNRDRDCVERYRTAIVRRHYRRSHRYVRHGRT</sequence>
<keyword evidence="3" id="KW-1185">Reference proteome</keyword>
<dbReference type="EMBL" id="BGZK01000398">
    <property type="protein sequence ID" value="GBP41358.1"/>
    <property type="molecule type" value="Genomic_DNA"/>
</dbReference>
<name>A0A4C1VQF1_EUMVA</name>
<comment type="caution">
    <text evidence="2">The sequence shown here is derived from an EMBL/GenBank/DDBJ whole genome shotgun (WGS) entry which is preliminary data.</text>
</comment>
<feature type="region of interest" description="Disordered" evidence="1">
    <location>
        <begin position="145"/>
        <end position="167"/>
    </location>
</feature>
<dbReference type="Proteomes" id="UP000299102">
    <property type="component" value="Unassembled WGS sequence"/>
</dbReference>
<proteinExistence type="predicted"/>